<evidence type="ECO:0008006" key="2">
    <source>
        <dbReference type="Google" id="ProtNLM"/>
    </source>
</evidence>
<proteinExistence type="predicted"/>
<dbReference type="PANTHER" id="PTHR33973:SF4">
    <property type="entry name" value="OS07G0153300 PROTEIN"/>
    <property type="match status" value="1"/>
</dbReference>
<gene>
    <name evidence="1" type="ORF">HELGO_WM11426</name>
</gene>
<dbReference type="PANTHER" id="PTHR33973">
    <property type="entry name" value="OS07G0153300 PROTEIN"/>
    <property type="match status" value="1"/>
</dbReference>
<reference evidence="1" key="1">
    <citation type="submission" date="2020-01" db="EMBL/GenBank/DDBJ databases">
        <authorList>
            <person name="Meier V. D."/>
            <person name="Meier V D."/>
        </authorList>
    </citation>
    <scope>NUCLEOTIDE SEQUENCE</scope>
    <source>
        <strain evidence="1">HLG_WM_MAG_02</strain>
    </source>
</reference>
<sequence length="246" mass="29089">MSHLFFEGTVYHKRYSPKKHEFTYPFYLLDIDLTQLSSLKNKLFSCNGLNLFSFKTKDHFGNSNDFMENVQDLLKDFGLNPTQKMHFITLPRVANFVFNPISLLIIFDEDKPTHLFAEVNNYNGGRIIYPVQLQSKDEKTFEGDAMKTMYVSPFLETKGNYKFFLRYEAEKLFIKIDLMEDDAKKLTASFHGKAKVFQTKSVMSLFAKHSFLTFWVVTRTLWQSFKLWRKGLTFYEPKANDKIRRH</sequence>
<evidence type="ECO:0000313" key="1">
    <source>
        <dbReference type="EMBL" id="CAA6805129.1"/>
    </source>
</evidence>
<name>A0A6S6SIH4_9BACT</name>
<dbReference type="AlphaFoldDB" id="A0A6S6SIH4"/>
<dbReference type="Pfam" id="PF07103">
    <property type="entry name" value="DUF1365"/>
    <property type="match status" value="1"/>
</dbReference>
<dbReference type="InterPro" id="IPR010775">
    <property type="entry name" value="DUF1365"/>
</dbReference>
<protein>
    <recommendedName>
        <fullName evidence="2">DUF1365 domain-containing protein</fullName>
    </recommendedName>
</protein>
<accession>A0A6S6SIH4</accession>
<dbReference type="EMBL" id="CACVAZ010000023">
    <property type="protein sequence ID" value="CAA6805129.1"/>
    <property type="molecule type" value="Genomic_DNA"/>
</dbReference>
<organism evidence="1">
    <name type="scientific">uncultured Sulfurovum sp</name>
    <dbReference type="NCBI Taxonomy" id="269237"/>
    <lineage>
        <taxon>Bacteria</taxon>
        <taxon>Pseudomonadati</taxon>
        <taxon>Campylobacterota</taxon>
        <taxon>Epsilonproteobacteria</taxon>
        <taxon>Campylobacterales</taxon>
        <taxon>Sulfurovaceae</taxon>
        <taxon>Sulfurovum</taxon>
        <taxon>environmental samples</taxon>
    </lineage>
</organism>